<dbReference type="AlphaFoldDB" id="A0AAF0TL27"/>
<feature type="transmembrane region" description="Helical" evidence="1">
    <location>
        <begin position="229"/>
        <end position="251"/>
    </location>
</feature>
<organism evidence="2 3">
    <name type="scientific">Solanum verrucosum</name>
    <dbReference type="NCBI Taxonomy" id="315347"/>
    <lineage>
        <taxon>Eukaryota</taxon>
        <taxon>Viridiplantae</taxon>
        <taxon>Streptophyta</taxon>
        <taxon>Embryophyta</taxon>
        <taxon>Tracheophyta</taxon>
        <taxon>Spermatophyta</taxon>
        <taxon>Magnoliopsida</taxon>
        <taxon>eudicotyledons</taxon>
        <taxon>Gunneridae</taxon>
        <taxon>Pentapetalae</taxon>
        <taxon>asterids</taxon>
        <taxon>lamiids</taxon>
        <taxon>Solanales</taxon>
        <taxon>Solanaceae</taxon>
        <taxon>Solanoideae</taxon>
        <taxon>Solaneae</taxon>
        <taxon>Solanum</taxon>
    </lineage>
</organism>
<proteinExistence type="predicted"/>
<evidence type="ECO:0000313" key="2">
    <source>
        <dbReference type="EMBL" id="WMV23169.1"/>
    </source>
</evidence>
<reference evidence="2" key="1">
    <citation type="submission" date="2023-08" db="EMBL/GenBank/DDBJ databases">
        <title>A de novo genome assembly of Solanum verrucosum Schlechtendal, a Mexican diploid species geographically isolated from the other diploid A-genome species in potato relatives.</title>
        <authorList>
            <person name="Hosaka K."/>
        </authorList>
    </citation>
    <scope>NUCLEOTIDE SEQUENCE</scope>
    <source>
        <tissue evidence="2">Young leaves</tissue>
    </source>
</reference>
<dbReference type="PANTHER" id="PTHR31170:SF17">
    <property type="match status" value="1"/>
</dbReference>
<dbReference type="InterPro" id="IPR004158">
    <property type="entry name" value="DUF247_pln"/>
</dbReference>
<name>A0AAF0TL27_SOLVR</name>
<dbReference type="Pfam" id="PF03140">
    <property type="entry name" value="DUF247"/>
    <property type="match status" value="1"/>
</dbReference>
<gene>
    <name evidence="2" type="ORF">MTR67_016554</name>
</gene>
<keyword evidence="1" id="KW-1133">Transmembrane helix</keyword>
<evidence type="ECO:0000256" key="1">
    <source>
        <dbReference type="SAM" id="Phobius"/>
    </source>
</evidence>
<protein>
    <submittedName>
        <fullName evidence="2">Uncharacterized protein</fullName>
    </submittedName>
</protein>
<dbReference type="PANTHER" id="PTHR31170">
    <property type="entry name" value="BNAC04G53230D PROTEIN"/>
    <property type="match status" value="1"/>
</dbReference>
<keyword evidence="3" id="KW-1185">Reference proteome</keyword>
<keyword evidence="1" id="KW-0472">Membrane</keyword>
<sequence length="255" mass="29384">MHDLTKQDGELTLEQLAITLFSHVVNLGNMNLVIFDIDRGDMKHLLEVVHVVSCPMNFKKLSNDNYTKWNKVMPNATELSEAGVSFAKVNHTTSLFDIKWQDGLMRIPSLDVVDSMETLLRNLIAYEQQSSDVHPTYFSDYATFMNHLITSEKDVKLLRRNGIIENWIGDDKEVVNIFNKMRNGGRSYSNFYYNNIYIKVFIHCEKTWNKIRANVMHNYFSKSWARASVAAGIMLFILTTIQTILAIISAFKSNK</sequence>
<evidence type="ECO:0000313" key="3">
    <source>
        <dbReference type="Proteomes" id="UP001234989"/>
    </source>
</evidence>
<dbReference type="Proteomes" id="UP001234989">
    <property type="component" value="Chromosome 4"/>
</dbReference>
<accession>A0AAF0TL27</accession>
<keyword evidence="1" id="KW-0812">Transmembrane</keyword>
<dbReference type="EMBL" id="CP133615">
    <property type="protein sequence ID" value="WMV23169.1"/>
    <property type="molecule type" value="Genomic_DNA"/>
</dbReference>